<feature type="compositionally biased region" description="Low complexity" evidence="7">
    <location>
        <begin position="615"/>
        <end position="625"/>
    </location>
</feature>
<feature type="compositionally biased region" description="Low complexity" evidence="7">
    <location>
        <begin position="1481"/>
        <end position="1492"/>
    </location>
</feature>
<accession>A0A0L0CJ45</accession>
<feature type="region of interest" description="Disordered" evidence="7">
    <location>
        <begin position="344"/>
        <end position="424"/>
    </location>
</feature>
<feature type="compositionally biased region" description="Low complexity" evidence="7">
    <location>
        <begin position="876"/>
        <end position="898"/>
    </location>
</feature>
<evidence type="ECO:0000259" key="8">
    <source>
        <dbReference type="PROSITE" id="PS50089"/>
    </source>
</evidence>
<dbReference type="GO" id="GO:0008270">
    <property type="term" value="F:zinc ion binding"/>
    <property type="evidence" value="ECO:0007669"/>
    <property type="project" value="UniProtKB-KW"/>
</dbReference>
<proteinExistence type="predicted"/>
<keyword evidence="5" id="KW-0539">Nucleus</keyword>
<feature type="compositionally biased region" description="Basic and acidic residues" evidence="7">
    <location>
        <begin position="710"/>
        <end position="781"/>
    </location>
</feature>
<keyword evidence="3 6" id="KW-0863">Zinc-finger</keyword>
<protein>
    <submittedName>
        <fullName evidence="9">Protein suppressor 2 of zeste</fullName>
    </submittedName>
</protein>
<feature type="compositionally biased region" description="Polar residues" evidence="7">
    <location>
        <begin position="626"/>
        <end position="637"/>
    </location>
</feature>
<name>A0A0L0CJ45_LUCCU</name>
<dbReference type="InterPro" id="IPR018957">
    <property type="entry name" value="Znf_C3HC4_RING-type"/>
</dbReference>
<dbReference type="Gene3D" id="3.30.40.10">
    <property type="entry name" value="Zinc/RING finger domain, C3HC4 (zinc finger)"/>
    <property type="match status" value="1"/>
</dbReference>
<feature type="domain" description="RING-type" evidence="8">
    <location>
        <begin position="85"/>
        <end position="123"/>
    </location>
</feature>
<keyword evidence="4" id="KW-0862">Zinc</keyword>
<feature type="compositionally biased region" description="Polar residues" evidence="7">
    <location>
        <begin position="1030"/>
        <end position="1057"/>
    </location>
</feature>
<feature type="compositionally biased region" description="Basic and acidic residues" evidence="7">
    <location>
        <begin position="669"/>
        <end position="682"/>
    </location>
</feature>
<dbReference type="GO" id="GO:1990841">
    <property type="term" value="F:promoter-specific chromatin binding"/>
    <property type="evidence" value="ECO:0007669"/>
    <property type="project" value="TreeGrafter"/>
</dbReference>
<dbReference type="STRING" id="7375.A0A0L0CJ45"/>
<evidence type="ECO:0000256" key="3">
    <source>
        <dbReference type="ARBA" id="ARBA00022771"/>
    </source>
</evidence>
<dbReference type="Proteomes" id="UP000037069">
    <property type="component" value="Unassembled WGS sequence"/>
</dbReference>
<dbReference type="OMA" id="NHKAHKL"/>
<dbReference type="InterPro" id="IPR001841">
    <property type="entry name" value="Znf_RING"/>
</dbReference>
<reference evidence="9 10" key="1">
    <citation type="journal article" date="2015" name="Nat. Commun.">
        <title>Lucilia cuprina genome unlocks parasitic fly biology to underpin future interventions.</title>
        <authorList>
            <person name="Anstead C.A."/>
            <person name="Korhonen P.K."/>
            <person name="Young N.D."/>
            <person name="Hall R.S."/>
            <person name="Jex A.R."/>
            <person name="Murali S.C."/>
            <person name="Hughes D.S."/>
            <person name="Lee S.F."/>
            <person name="Perry T."/>
            <person name="Stroehlein A.J."/>
            <person name="Ansell B.R."/>
            <person name="Breugelmans B."/>
            <person name="Hofmann A."/>
            <person name="Qu J."/>
            <person name="Dugan S."/>
            <person name="Lee S.L."/>
            <person name="Chao H."/>
            <person name="Dinh H."/>
            <person name="Han Y."/>
            <person name="Doddapaneni H.V."/>
            <person name="Worley K.C."/>
            <person name="Muzny D.M."/>
            <person name="Ioannidis P."/>
            <person name="Waterhouse R.M."/>
            <person name="Zdobnov E.M."/>
            <person name="James P.J."/>
            <person name="Bagnall N.H."/>
            <person name="Kotze A.C."/>
            <person name="Gibbs R.A."/>
            <person name="Richards S."/>
            <person name="Batterham P."/>
            <person name="Gasser R.B."/>
        </authorList>
    </citation>
    <scope>NUCLEOTIDE SEQUENCE [LARGE SCALE GENOMIC DNA]</scope>
    <source>
        <strain evidence="9 10">LS</strain>
        <tissue evidence="9">Full body</tissue>
    </source>
</reference>
<feature type="compositionally biased region" description="Low complexity" evidence="7">
    <location>
        <begin position="1509"/>
        <end position="1522"/>
    </location>
</feature>
<dbReference type="PROSITE" id="PS50089">
    <property type="entry name" value="ZF_RING_2"/>
    <property type="match status" value="1"/>
</dbReference>
<dbReference type="InterPro" id="IPR013083">
    <property type="entry name" value="Znf_RING/FYVE/PHD"/>
</dbReference>
<dbReference type="OrthoDB" id="1305878at2759"/>
<sequence length="1591" mass="172606">TGEKGFRYKNTTGYQIARVLEQSASTWTKIATCMKDTQRGSEDECQQQTVITQVKQQTSSATQHKMDKFYPPKPKINAFNELFTCYLCQGYMINPTTIDVCAHTYCRSCIARHLAVECYCPQCGKPINTTNLQSDDVLRSIIYKLVPGLYQKERERLVQFVNNKKNEGKLIGSTEQSLNELLESDDELFSPTDPISLSLEFHPVLAEQCPEGTVPPVRYLQCPASVKVQHLKRFLCSKFEIDPCNRRVGIDIIYEDEVLPSDFTLMDVGYCYKWQRHAPLKLTYRILIYDEDTNSKSDNSFVSEDKILDKSPKSCLDKSPSATLNASKTVSFADNARQITVNGDKEQAKASILSSPTTSSPSQLTKVKSSKSSSNKHSTSHATSSSQEVPVKVTISRKPTESKKSVSKKSSSADDFAMPTTTSDFKSLRSNDIRFCDYAVTSSTTNTSYSNSHNTLANNSVQTTKKEKPLAIKEEKPAKCDIVVSIPHNQMQEEWESKPLSQLKTASKKSPNSSAIEVAPPPTKKVRNVPKLKIELNSLKTKLIEKPKSADIRLDTLMLKQHRPRKFSLDEPQPVVDKVDLETYVKQIGLKPIEVQTTSTLETPDKFTPNASPMSSSSSTTSSSTGNFNFNCSADITSSSSSSSSHKKRKKKHSKDSRESKDSKRKKMHAEISSHSAEESLKMKVKLTPSINLKSLKLESKKSPPFNMERVADPLAFEKPKSPSSKIERNDSKSPEGKSHERSKEKSKPRSSESKKSKSLDSKSSQDSKKLKDFAKSKPLEIKISLSNTTSKPLSKEFDDDEDLIIPDSTSLGLSKSLSSIKETTLPHSPPLPPSLFKTTPLTFSTFSPNVTTVAKPKPVAMPKDSKDKPKTPHMKPIAPKPIAAKPVTPPSSTSTTSFKTPHFVVPNPPRFMASNTTKFLSTPTSIASAANKHMGNLLKRSISLDDNKNSGPLNKQQRLEKPNQITVSAYGSNLHMTKVEIPATPTSSTAKATYEIPLYSPLSASYNPKCSFSVNSTTAAAKSTTKSTLQNPMTSSATPVPTAKHTFTANTASTNKTDMEVKKATTNDIKPSATTANNNNKTKPTLTTSMTTLMGPPMPMHKLNSSLTVVPTAVKSPPLSTVLPFASTSSSSSSSSLNLTPTAQQHTPVLNTAYLSSPLSMVNYRQSKVLLAHVKPTNLPEMKIEKTTSTTTAVAAAAATTVAATATATTKTPVATTNGLATEKAKSSLRQFRLPSRDSGQDILDLSASTKTSTNGVTEKQAFKTTTTPIPTNTTTTTTSGSTLEMALNKIKQNMTSTTTTANSSNCNSANAIDHVIKKQELLSPISDDLQNLHLLSESATAREKIAISTSTTTSSSSTSLYEKAKITQNSLVRQQNASVRNIPNPSALAFRNQQPATIIPPMVTIAAGLATSLSDLDKPLLLKTPSPPKSPHSPNCSTSSTSPSRNASKKHPSIDQVAASLNQRASAAAEAKAKHTDETSLVTSTSSSLSDKLESKKEIKQETTDTPAQSEAASAAQPSSTVGSCPLSVNVLDIKKEPEEKMEEVSEIKPAFMNASTKKSSMIENLVTSVINVSTSTSTLLTAGTAAGF</sequence>
<dbReference type="GO" id="GO:0035102">
    <property type="term" value="C:PRC1 complex"/>
    <property type="evidence" value="ECO:0007669"/>
    <property type="project" value="TreeGrafter"/>
</dbReference>
<feature type="region of interest" description="Disordered" evidence="7">
    <location>
        <begin position="855"/>
        <end position="903"/>
    </location>
</feature>
<feature type="compositionally biased region" description="Low complexity" evidence="7">
    <location>
        <begin position="1460"/>
        <end position="1472"/>
    </location>
</feature>
<evidence type="ECO:0000256" key="6">
    <source>
        <dbReference type="PROSITE-ProRule" id="PRU00175"/>
    </source>
</evidence>
<feature type="compositionally biased region" description="Basic and acidic residues" evidence="7">
    <location>
        <begin position="1493"/>
        <end position="1505"/>
    </location>
</feature>
<feature type="non-terminal residue" evidence="9">
    <location>
        <position position="1"/>
    </location>
</feature>
<evidence type="ECO:0000256" key="4">
    <source>
        <dbReference type="ARBA" id="ARBA00022833"/>
    </source>
</evidence>
<feature type="compositionally biased region" description="Basic residues" evidence="7">
    <location>
        <begin position="645"/>
        <end position="655"/>
    </location>
</feature>
<keyword evidence="10" id="KW-1185">Reference proteome</keyword>
<evidence type="ECO:0000256" key="2">
    <source>
        <dbReference type="ARBA" id="ARBA00022723"/>
    </source>
</evidence>
<dbReference type="Gene3D" id="3.10.20.90">
    <property type="entry name" value="Phosphatidylinositol 3-kinase Catalytic Subunit, Chain A, domain 1"/>
    <property type="match status" value="1"/>
</dbReference>
<evidence type="ECO:0000313" key="9">
    <source>
        <dbReference type="EMBL" id="KNC32280.1"/>
    </source>
</evidence>
<feature type="compositionally biased region" description="Low complexity" evidence="7">
    <location>
        <begin position="1434"/>
        <end position="1448"/>
    </location>
</feature>
<dbReference type="PANTHER" id="PTHR10825">
    <property type="entry name" value="RING FINGER DOMAIN-CONTAINING, POLYCOMB GROUP COMPONENT"/>
    <property type="match status" value="1"/>
</dbReference>
<keyword evidence="2" id="KW-0479">Metal-binding</keyword>
<evidence type="ECO:0000256" key="7">
    <source>
        <dbReference type="SAM" id="MobiDB-lite"/>
    </source>
</evidence>
<feature type="compositionally biased region" description="Low complexity" evidence="7">
    <location>
        <begin position="354"/>
        <end position="386"/>
    </location>
</feature>
<feature type="compositionally biased region" description="Low complexity" evidence="7">
    <location>
        <begin position="1266"/>
        <end position="1282"/>
    </location>
</feature>
<dbReference type="CDD" id="cd17082">
    <property type="entry name" value="RAWUL_PCGF2_like"/>
    <property type="match status" value="1"/>
</dbReference>
<dbReference type="PANTHER" id="PTHR10825:SF29">
    <property type="entry name" value="POLYCOMB GROUP RING FINGER PROTEIN 1"/>
    <property type="match status" value="1"/>
</dbReference>
<feature type="region of interest" description="Disordered" evidence="7">
    <location>
        <begin position="1421"/>
        <end position="1525"/>
    </location>
</feature>
<gene>
    <name evidence="9" type="ORF">FF38_00882</name>
</gene>
<feature type="region of interest" description="Disordered" evidence="7">
    <location>
        <begin position="1024"/>
        <end position="1062"/>
    </location>
</feature>
<dbReference type="Pfam" id="PF00097">
    <property type="entry name" value="zf-C3HC4"/>
    <property type="match status" value="1"/>
</dbReference>
<comment type="subcellular location">
    <subcellularLocation>
        <location evidence="1">Nucleus</location>
    </subcellularLocation>
</comment>
<dbReference type="GO" id="GO:0000122">
    <property type="term" value="P:negative regulation of transcription by RNA polymerase II"/>
    <property type="evidence" value="ECO:0007669"/>
    <property type="project" value="TreeGrafter"/>
</dbReference>
<evidence type="ECO:0000313" key="10">
    <source>
        <dbReference type="Proteomes" id="UP000037069"/>
    </source>
</evidence>
<feature type="region of interest" description="Disordered" evidence="7">
    <location>
        <begin position="596"/>
        <end position="810"/>
    </location>
</feature>
<dbReference type="InterPro" id="IPR032443">
    <property type="entry name" value="RAWUL"/>
</dbReference>
<dbReference type="InterPro" id="IPR017907">
    <property type="entry name" value="Znf_RING_CS"/>
</dbReference>
<evidence type="ECO:0000256" key="5">
    <source>
        <dbReference type="ARBA" id="ARBA00023242"/>
    </source>
</evidence>
<comment type="caution">
    <text evidence="9">The sequence shown here is derived from an EMBL/GenBank/DDBJ whole genome shotgun (WGS) entry which is preliminary data.</text>
</comment>
<dbReference type="SUPFAM" id="SSF57850">
    <property type="entry name" value="RING/U-box"/>
    <property type="match status" value="1"/>
</dbReference>
<evidence type="ECO:0000256" key="1">
    <source>
        <dbReference type="ARBA" id="ARBA00004123"/>
    </source>
</evidence>
<dbReference type="PROSITE" id="PS00518">
    <property type="entry name" value="ZF_RING_1"/>
    <property type="match status" value="1"/>
</dbReference>
<dbReference type="Pfam" id="PF16207">
    <property type="entry name" value="RAWUL"/>
    <property type="match status" value="1"/>
</dbReference>
<dbReference type="FunFam" id="3.30.40.10:FF:000033">
    <property type="entry name" value="Polycomb group RING finger protein 3"/>
    <property type="match status" value="1"/>
</dbReference>
<dbReference type="EMBL" id="JRES01000324">
    <property type="protein sequence ID" value="KNC32280.1"/>
    <property type="molecule type" value="Genomic_DNA"/>
</dbReference>
<organism evidence="9 10">
    <name type="scientific">Lucilia cuprina</name>
    <name type="common">Green bottle fly</name>
    <name type="synonym">Australian sheep blowfly</name>
    <dbReference type="NCBI Taxonomy" id="7375"/>
    <lineage>
        <taxon>Eukaryota</taxon>
        <taxon>Metazoa</taxon>
        <taxon>Ecdysozoa</taxon>
        <taxon>Arthropoda</taxon>
        <taxon>Hexapoda</taxon>
        <taxon>Insecta</taxon>
        <taxon>Pterygota</taxon>
        <taxon>Neoptera</taxon>
        <taxon>Endopterygota</taxon>
        <taxon>Diptera</taxon>
        <taxon>Brachycera</taxon>
        <taxon>Muscomorpha</taxon>
        <taxon>Oestroidea</taxon>
        <taxon>Calliphoridae</taxon>
        <taxon>Luciliinae</taxon>
        <taxon>Lucilia</taxon>
    </lineage>
</organism>
<feature type="region of interest" description="Disordered" evidence="7">
    <location>
        <begin position="1251"/>
        <end position="1282"/>
    </location>
</feature>